<dbReference type="EMBL" id="NHYD01000984">
    <property type="protein sequence ID" value="PPQ92735.1"/>
    <property type="molecule type" value="Genomic_DNA"/>
</dbReference>
<name>A0A409XPK6_PSICY</name>
<evidence type="ECO:0000313" key="2">
    <source>
        <dbReference type="EMBL" id="PPQ92735.1"/>
    </source>
</evidence>
<feature type="compositionally biased region" description="Polar residues" evidence="1">
    <location>
        <begin position="23"/>
        <end position="37"/>
    </location>
</feature>
<accession>A0A409XPK6</accession>
<proteinExistence type="predicted"/>
<dbReference type="Proteomes" id="UP000283269">
    <property type="component" value="Unassembled WGS sequence"/>
</dbReference>
<feature type="region of interest" description="Disordered" evidence="1">
    <location>
        <begin position="1"/>
        <end position="37"/>
    </location>
</feature>
<comment type="caution">
    <text evidence="2">The sequence shown here is derived from an EMBL/GenBank/DDBJ whole genome shotgun (WGS) entry which is preliminary data.</text>
</comment>
<feature type="region of interest" description="Disordered" evidence="1">
    <location>
        <begin position="128"/>
        <end position="150"/>
    </location>
</feature>
<gene>
    <name evidence="2" type="ORF">CVT25_015702</name>
</gene>
<sequence>MRVESSSGAQPRYRNKNKDDYEQGNQPPEQSHLAQSPTFGEIRWRAPIISTQADTSPVLLLDNYQTSYLGGDQFTDTPSTLDYSLPETPPDSGTSAASFLLSEDSWKELFCATFNQDVIPELMPEGMRNLSSELPDEPAQFEPGSMLGKN</sequence>
<reference evidence="2 3" key="1">
    <citation type="journal article" date="2018" name="Evol. Lett.">
        <title>Horizontal gene cluster transfer increased hallucinogenic mushroom diversity.</title>
        <authorList>
            <person name="Reynolds H.T."/>
            <person name="Vijayakumar V."/>
            <person name="Gluck-Thaler E."/>
            <person name="Korotkin H.B."/>
            <person name="Matheny P.B."/>
            <person name="Slot J.C."/>
        </authorList>
    </citation>
    <scope>NUCLEOTIDE SEQUENCE [LARGE SCALE GENOMIC DNA]</scope>
    <source>
        <strain evidence="2 3">2631</strain>
    </source>
</reference>
<protein>
    <submittedName>
        <fullName evidence="2">Uncharacterized protein</fullName>
    </submittedName>
</protein>
<organism evidence="2 3">
    <name type="scientific">Psilocybe cyanescens</name>
    <dbReference type="NCBI Taxonomy" id="93625"/>
    <lineage>
        <taxon>Eukaryota</taxon>
        <taxon>Fungi</taxon>
        <taxon>Dikarya</taxon>
        <taxon>Basidiomycota</taxon>
        <taxon>Agaricomycotina</taxon>
        <taxon>Agaricomycetes</taxon>
        <taxon>Agaricomycetidae</taxon>
        <taxon>Agaricales</taxon>
        <taxon>Agaricineae</taxon>
        <taxon>Strophariaceae</taxon>
        <taxon>Psilocybe</taxon>
    </lineage>
</organism>
<dbReference type="InParanoid" id="A0A409XPK6"/>
<dbReference type="AlphaFoldDB" id="A0A409XPK6"/>
<evidence type="ECO:0000313" key="3">
    <source>
        <dbReference type="Proteomes" id="UP000283269"/>
    </source>
</evidence>
<keyword evidence="3" id="KW-1185">Reference proteome</keyword>
<evidence type="ECO:0000256" key="1">
    <source>
        <dbReference type="SAM" id="MobiDB-lite"/>
    </source>
</evidence>